<dbReference type="EMBL" id="CP039690">
    <property type="protein sequence ID" value="QCI68633.1"/>
    <property type="molecule type" value="Genomic_DNA"/>
</dbReference>
<dbReference type="AlphaFoldDB" id="A0A4D7BDK2"/>
<gene>
    <name evidence="1" type="ORF">E8M01_33030</name>
</gene>
<name>A0A4D7BDK2_9HYPH</name>
<protein>
    <submittedName>
        <fullName evidence="1">Uncharacterized protein</fullName>
    </submittedName>
</protein>
<dbReference type="KEGG" id="pstg:E8M01_33030"/>
<dbReference type="Proteomes" id="UP000298781">
    <property type="component" value="Chromosome"/>
</dbReference>
<dbReference type="OrthoDB" id="9863777at2"/>
<dbReference type="RefSeq" id="WP_136964052.1">
    <property type="nucleotide sequence ID" value="NZ_CP039690.1"/>
</dbReference>
<proteinExistence type="predicted"/>
<accession>A0A4D7BDK2</accession>
<reference evidence="1 2" key="1">
    <citation type="submission" date="2019-04" db="EMBL/GenBank/DDBJ databases">
        <title>Phreatobacter aquaticus sp. nov.</title>
        <authorList>
            <person name="Choi A."/>
        </authorList>
    </citation>
    <scope>NUCLEOTIDE SEQUENCE [LARGE SCALE GENOMIC DNA]</scope>
    <source>
        <strain evidence="1 2">KCTC 52518</strain>
    </source>
</reference>
<evidence type="ECO:0000313" key="1">
    <source>
        <dbReference type="EMBL" id="QCI68633.1"/>
    </source>
</evidence>
<organism evidence="1 2">
    <name type="scientific">Phreatobacter stygius</name>
    <dbReference type="NCBI Taxonomy" id="1940610"/>
    <lineage>
        <taxon>Bacteria</taxon>
        <taxon>Pseudomonadati</taxon>
        <taxon>Pseudomonadota</taxon>
        <taxon>Alphaproteobacteria</taxon>
        <taxon>Hyphomicrobiales</taxon>
        <taxon>Phreatobacteraceae</taxon>
        <taxon>Phreatobacter</taxon>
    </lineage>
</organism>
<evidence type="ECO:0000313" key="2">
    <source>
        <dbReference type="Proteomes" id="UP000298781"/>
    </source>
</evidence>
<keyword evidence="2" id="KW-1185">Reference proteome</keyword>
<sequence>MTVMRLLAMSFMTVLSVGSEVRAQALDMAAGKPLGELINSGFAISSSTNNGRPGEVVLTVQQGARAFICVVTGARGTNQSDPPARLTALPCIPLN</sequence>